<evidence type="ECO:0000256" key="6">
    <source>
        <dbReference type="ARBA" id="ARBA00023239"/>
    </source>
</evidence>
<evidence type="ECO:0000256" key="1">
    <source>
        <dbReference type="ARBA" id="ARBA00004127"/>
    </source>
</evidence>
<dbReference type="Pfam" id="PF22777">
    <property type="entry name" value="VKGC_lumenal_dom"/>
    <property type="match status" value="1"/>
</dbReference>
<dbReference type="STRING" id="651661.SAMN05660293_01509"/>
<dbReference type="Pfam" id="PF05090">
    <property type="entry name" value="HTTM"/>
    <property type="match status" value="1"/>
</dbReference>
<dbReference type="InterPro" id="IPR007782">
    <property type="entry name" value="VKG_COase"/>
</dbReference>
<evidence type="ECO:0000313" key="9">
    <source>
        <dbReference type="EMBL" id="SKB69115.1"/>
    </source>
</evidence>
<dbReference type="InterPro" id="IPR053935">
    <property type="entry name" value="VKGC_lumenal_dom"/>
</dbReference>
<proteinExistence type="predicted"/>
<gene>
    <name evidence="9" type="ORF">SAMN05660293_01509</name>
</gene>
<organism evidence="9 10">
    <name type="scientific">Dyadobacter psychrophilus</name>
    <dbReference type="NCBI Taxonomy" id="651661"/>
    <lineage>
        <taxon>Bacteria</taxon>
        <taxon>Pseudomonadati</taxon>
        <taxon>Bacteroidota</taxon>
        <taxon>Cytophagia</taxon>
        <taxon>Cytophagales</taxon>
        <taxon>Spirosomataceae</taxon>
        <taxon>Dyadobacter</taxon>
    </lineage>
</organism>
<dbReference type="SMART" id="SM00752">
    <property type="entry name" value="HTTM"/>
    <property type="match status" value="1"/>
</dbReference>
<dbReference type="GO" id="GO:0012505">
    <property type="term" value="C:endomembrane system"/>
    <property type="evidence" value="ECO:0007669"/>
    <property type="project" value="UniProtKB-SubCell"/>
</dbReference>
<keyword evidence="2 7" id="KW-0812">Transmembrane</keyword>
<feature type="transmembrane region" description="Helical" evidence="7">
    <location>
        <begin position="228"/>
        <end position="261"/>
    </location>
</feature>
<feature type="transmembrane region" description="Helical" evidence="7">
    <location>
        <begin position="110"/>
        <end position="132"/>
    </location>
</feature>
<accession>A0A1T5DBQ7</accession>
<dbReference type="PANTHER" id="PTHR12639:SF7">
    <property type="entry name" value="HTTM DOMAIN-CONTAINING PROTEIN"/>
    <property type="match status" value="1"/>
</dbReference>
<keyword evidence="4 7" id="KW-0472">Membrane</keyword>
<evidence type="ECO:0000256" key="7">
    <source>
        <dbReference type="SAM" id="Phobius"/>
    </source>
</evidence>
<feature type="transmembrane region" description="Helical" evidence="7">
    <location>
        <begin position="12"/>
        <end position="34"/>
    </location>
</feature>
<feature type="transmembrane region" description="Helical" evidence="7">
    <location>
        <begin position="144"/>
        <end position="163"/>
    </location>
</feature>
<feature type="transmembrane region" description="Helical" evidence="7">
    <location>
        <begin position="65"/>
        <end position="98"/>
    </location>
</feature>
<dbReference type="EMBL" id="FUZA01000002">
    <property type="protein sequence ID" value="SKB69115.1"/>
    <property type="molecule type" value="Genomic_DNA"/>
</dbReference>
<evidence type="ECO:0000256" key="5">
    <source>
        <dbReference type="ARBA" id="ARBA00023157"/>
    </source>
</evidence>
<keyword evidence="5" id="KW-1015">Disulfide bond</keyword>
<dbReference type="PANTHER" id="PTHR12639">
    <property type="entry name" value="VITAMIN K-DEPENDENT GAMMA-CARBOXYLASE"/>
    <property type="match status" value="1"/>
</dbReference>
<dbReference type="OrthoDB" id="341137at2"/>
<dbReference type="Proteomes" id="UP000190897">
    <property type="component" value="Unassembled WGS sequence"/>
</dbReference>
<dbReference type="GO" id="GO:0019842">
    <property type="term" value="F:vitamin binding"/>
    <property type="evidence" value="ECO:0007669"/>
    <property type="project" value="TreeGrafter"/>
</dbReference>
<feature type="transmembrane region" description="Helical" evidence="7">
    <location>
        <begin position="299"/>
        <end position="320"/>
    </location>
</feature>
<dbReference type="GO" id="GO:0008488">
    <property type="term" value="F:gamma-glutamyl carboxylase activity"/>
    <property type="evidence" value="ECO:0007669"/>
    <property type="project" value="InterPro"/>
</dbReference>
<feature type="domain" description="HTTM-like" evidence="8">
    <location>
        <begin position="6"/>
        <end position="265"/>
    </location>
</feature>
<dbReference type="RefSeq" id="WP_082214092.1">
    <property type="nucleotide sequence ID" value="NZ_FUZA01000002.1"/>
</dbReference>
<evidence type="ECO:0000259" key="8">
    <source>
        <dbReference type="SMART" id="SM00752"/>
    </source>
</evidence>
<protein>
    <submittedName>
        <fullName evidence="9">Vitamin K-dependent gamma-carboxylase</fullName>
    </submittedName>
</protein>
<evidence type="ECO:0000313" key="10">
    <source>
        <dbReference type="Proteomes" id="UP000190897"/>
    </source>
</evidence>
<comment type="subcellular location">
    <subcellularLocation>
        <location evidence="1">Endomembrane system</location>
        <topology evidence="1">Multi-pass membrane protein</topology>
    </subcellularLocation>
</comment>
<evidence type="ECO:0000256" key="3">
    <source>
        <dbReference type="ARBA" id="ARBA00022989"/>
    </source>
</evidence>
<sequence>MLAYFNKYSPAATLALFRVIFGIMLFLSICRFWAKGWIRDLYILPKFHFAFYGFEFIRPLGEWTYFLFGICAVAALMVALGVLYRFAAVMLFVSFTYIELIDKSTYLNHYYFVSMVSFMLIFLPAHASFSMDAYRNKRLLADQLPSWCIDSIRLLVCIIYFYAGLAKLNSDWLLHALPLKIWLPAKNDLPLIGSLFNYEWTPYFFSWAGCMYDLSIGFLLWNRKTRPLAFVSVIIFHLLTAILFPIGMFPYIMIVTAFIFFPGEFHQKVIDTISFALSLPIQFIRPKRSYIVSSITKPFLMAIFGLFFVFQITFPFRYLLYSDELFWTEEGYRFSWRVMLMEKAGYTQFTVTDASGKKQIVNNNDFLTRLQEKMMSTQPDMILQYAHMLRDHYAAAGFDSPQIYVDSYVALNGRMGKPMIDPAVDLARQTDSFQHKSWIIPFNDEIKGL</sequence>
<dbReference type="AlphaFoldDB" id="A0A1T5DBQ7"/>
<keyword evidence="10" id="KW-1185">Reference proteome</keyword>
<reference evidence="10" key="1">
    <citation type="submission" date="2017-02" db="EMBL/GenBank/DDBJ databases">
        <authorList>
            <person name="Varghese N."/>
            <person name="Submissions S."/>
        </authorList>
    </citation>
    <scope>NUCLEOTIDE SEQUENCE [LARGE SCALE GENOMIC DNA]</scope>
    <source>
        <strain evidence="10">DSM 22270</strain>
    </source>
</reference>
<keyword evidence="3 7" id="KW-1133">Transmembrane helix</keyword>
<evidence type="ECO:0000256" key="2">
    <source>
        <dbReference type="ARBA" id="ARBA00022692"/>
    </source>
</evidence>
<feature type="transmembrane region" description="Helical" evidence="7">
    <location>
        <begin position="203"/>
        <end position="221"/>
    </location>
</feature>
<keyword evidence="6" id="KW-0456">Lyase</keyword>
<evidence type="ECO:0000256" key="4">
    <source>
        <dbReference type="ARBA" id="ARBA00023136"/>
    </source>
</evidence>
<dbReference type="InterPro" id="IPR053934">
    <property type="entry name" value="HTTM_dom"/>
</dbReference>
<dbReference type="InterPro" id="IPR011020">
    <property type="entry name" value="HTTM-like"/>
</dbReference>
<name>A0A1T5DBQ7_9BACT</name>